<dbReference type="InterPro" id="IPR018721">
    <property type="entry name" value="DUF2252"/>
</dbReference>
<dbReference type="AlphaFoldDB" id="A0A967B6U0"/>
<comment type="caution">
    <text evidence="2">The sequence shown here is derived from an EMBL/GenBank/DDBJ whole genome shotgun (WGS) entry which is preliminary data.</text>
</comment>
<dbReference type="EMBL" id="WOTH01000019">
    <property type="protein sequence ID" value="NHO54254.1"/>
    <property type="molecule type" value="Genomic_DNA"/>
</dbReference>
<dbReference type="Proteomes" id="UP000597459">
    <property type="component" value="Unassembled WGS sequence"/>
</dbReference>
<feature type="compositionally biased region" description="Polar residues" evidence="1">
    <location>
        <begin position="365"/>
        <end position="376"/>
    </location>
</feature>
<feature type="region of interest" description="Disordered" evidence="1">
    <location>
        <begin position="353"/>
        <end position="380"/>
    </location>
</feature>
<evidence type="ECO:0000313" key="3">
    <source>
        <dbReference type="Proteomes" id="UP000597459"/>
    </source>
</evidence>
<gene>
    <name evidence="2" type="ORF">GOB87_09845</name>
</gene>
<dbReference type="PANTHER" id="PTHR39441">
    <property type="entry name" value="DUF2252 DOMAIN-CONTAINING PROTEIN"/>
    <property type="match status" value="1"/>
</dbReference>
<evidence type="ECO:0000256" key="1">
    <source>
        <dbReference type="SAM" id="MobiDB-lite"/>
    </source>
</evidence>
<sequence>MTTSSIPASPAVLLPRAARRERGQALRRSVPRSSHAQWSPPKERVDPLSLLNQQSRLRIPSLIPVRYERMRASPFAFLRGAAIVMAADLAHTPASGPTVQACGDCHLANFGSYASPEGIPVFDINDFDETLRAPFEWDIKRLGTSLILAGAETGLADRGAQSLANIMAQTYCTEMARLSRLSPLQVWVNRVDLQSAIEHFENPKTRHRVETLLKQRLDSTRNAFGLISDDSNAPSLRESPPLTMRLPEQDTAIRAAFARYIATQPQERLALLNCYTLRDVIFKVVGIGSVGTFCAIGLFTTADNEPLLLQIKEAQASVLTPYVSGKSPFHNQGKRVVTGQRIMQAVSDSFLGWTDSPDDAPHNPATITPADSSSPVPNDEERQFYVRRVKDTRLAAIGADFAQDGLEDYARLCGRVLARVHARSGDPVTISAYAGKGSAFADAIADFSVAYAQQTRQDWQHFVASTTGKSATGKKSPSLT</sequence>
<reference evidence="2" key="1">
    <citation type="submission" date="2019-11" db="EMBL/GenBank/DDBJ databases">
        <title>Description of new Acetobacter species.</title>
        <authorList>
            <person name="Cleenwerck I."/>
            <person name="Sombolestani A.S."/>
        </authorList>
    </citation>
    <scope>NUCLEOTIDE SEQUENCE</scope>
    <source>
        <strain evidence="2">LMG 1626</strain>
    </source>
</reference>
<evidence type="ECO:0000313" key="2">
    <source>
        <dbReference type="EMBL" id="NHO54254.1"/>
    </source>
</evidence>
<dbReference type="RefSeq" id="WP_166316007.1">
    <property type="nucleotide sequence ID" value="NZ_WOTH01000019.1"/>
</dbReference>
<protein>
    <submittedName>
        <fullName evidence="2">DUF2252 domain-containing protein</fullName>
    </submittedName>
</protein>
<proteinExistence type="predicted"/>
<name>A0A967B6U0_9PROT</name>
<feature type="region of interest" description="Disordered" evidence="1">
    <location>
        <begin position="1"/>
        <end position="45"/>
    </location>
</feature>
<accession>A0A967B6U0</accession>
<keyword evidence="3" id="KW-1185">Reference proteome</keyword>
<organism evidence="2 3">
    <name type="scientific">Acetobacter estunensis</name>
    <dbReference type="NCBI Taxonomy" id="104097"/>
    <lineage>
        <taxon>Bacteria</taxon>
        <taxon>Pseudomonadati</taxon>
        <taxon>Pseudomonadota</taxon>
        <taxon>Alphaproteobacteria</taxon>
        <taxon>Acetobacterales</taxon>
        <taxon>Acetobacteraceae</taxon>
        <taxon>Acetobacter</taxon>
    </lineage>
</organism>
<dbReference type="PANTHER" id="PTHR39441:SF1">
    <property type="entry name" value="DUF2252 DOMAIN-CONTAINING PROTEIN"/>
    <property type="match status" value="1"/>
</dbReference>
<dbReference type="Pfam" id="PF10009">
    <property type="entry name" value="DUF2252"/>
    <property type="match status" value="1"/>
</dbReference>